<keyword evidence="10" id="KW-1185">Reference proteome</keyword>
<evidence type="ECO:0000256" key="3">
    <source>
        <dbReference type="ARBA" id="ARBA00022475"/>
    </source>
</evidence>
<dbReference type="GO" id="GO:0005737">
    <property type="term" value="C:cytoplasm"/>
    <property type="evidence" value="ECO:0007669"/>
    <property type="project" value="TreeGrafter"/>
</dbReference>
<organism evidence="9 10">
    <name type="scientific">Pyrocoelia pectoralis</name>
    <dbReference type="NCBI Taxonomy" id="417401"/>
    <lineage>
        <taxon>Eukaryota</taxon>
        <taxon>Metazoa</taxon>
        <taxon>Ecdysozoa</taxon>
        <taxon>Arthropoda</taxon>
        <taxon>Hexapoda</taxon>
        <taxon>Insecta</taxon>
        <taxon>Pterygota</taxon>
        <taxon>Neoptera</taxon>
        <taxon>Endopterygota</taxon>
        <taxon>Coleoptera</taxon>
        <taxon>Polyphaga</taxon>
        <taxon>Elateriformia</taxon>
        <taxon>Elateroidea</taxon>
        <taxon>Lampyridae</taxon>
        <taxon>Lampyrinae</taxon>
        <taxon>Pyrocoelia</taxon>
    </lineage>
</organism>
<gene>
    <name evidence="9" type="ORF">RI129_012620</name>
</gene>
<evidence type="ECO:0000256" key="5">
    <source>
        <dbReference type="ARBA" id="ARBA00022989"/>
    </source>
</evidence>
<keyword evidence="4 8" id="KW-0812">Transmembrane</keyword>
<evidence type="ECO:0000256" key="8">
    <source>
        <dbReference type="SAM" id="Phobius"/>
    </source>
</evidence>
<accession>A0AAN7UTV0</accession>
<feature type="transmembrane region" description="Helical" evidence="8">
    <location>
        <begin position="458"/>
        <end position="479"/>
    </location>
</feature>
<dbReference type="PRINTS" id="PR01609">
    <property type="entry name" value="CD36FAMILY"/>
</dbReference>
<protein>
    <recommendedName>
        <fullName evidence="11">Scavenger receptor class B member 1</fullName>
    </recommendedName>
</protein>
<keyword evidence="3" id="KW-1003">Cell membrane</keyword>
<comment type="similarity">
    <text evidence="2">Belongs to the CD36 family.</text>
</comment>
<evidence type="ECO:0000256" key="2">
    <source>
        <dbReference type="ARBA" id="ARBA00010532"/>
    </source>
</evidence>
<evidence type="ECO:0000313" key="9">
    <source>
        <dbReference type="EMBL" id="KAK5638325.1"/>
    </source>
</evidence>
<reference evidence="9 10" key="1">
    <citation type="journal article" date="2024" name="Insects">
        <title>An Improved Chromosome-Level Genome Assembly of the Firefly Pyrocoelia pectoralis.</title>
        <authorList>
            <person name="Fu X."/>
            <person name="Meyer-Rochow V.B."/>
            <person name="Ballantyne L."/>
            <person name="Zhu X."/>
        </authorList>
    </citation>
    <scope>NUCLEOTIDE SEQUENCE [LARGE SCALE GENOMIC DNA]</scope>
    <source>
        <strain evidence="9">XCY_ONT2</strain>
    </source>
</reference>
<dbReference type="Pfam" id="PF01130">
    <property type="entry name" value="CD36"/>
    <property type="match status" value="1"/>
</dbReference>
<comment type="caution">
    <text evidence="9">The sequence shown here is derived from an EMBL/GenBank/DDBJ whole genome shotgun (WGS) entry which is preliminary data.</text>
</comment>
<name>A0AAN7UTV0_9COLE</name>
<proteinExistence type="inferred from homology"/>
<evidence type="ECO:0000313" key="10">
    <source>
        <dbReference type="Proteomes" id="UP001329430"/>
    </source>
</evidence>
<sequence length="506" mass="56966">MWWASIPKNMKIKASFLLLILGLLFGSSSLLLFIFNPLDLLIEKVLEIKPNSFAFELWKNPPYEVMIKAYIFNVTNGRAFLDGEEKLVLNEVGPYVYKEMVFNTNISFNENGTLSFIGRRAIKLVPGLSVGDPSKDTLLLPNVPLLGAVSAMVDQSFFVKLAVGQLSLLVSAKEFLNLTVDEYLFGYNDNLITLASQFLPNWIDFSRFGIADRIIALDNASNIASTVLQPEKFADIGKYSLIEFRGSPHLEEWSNIGHNSTCGLIKGAYLNMIFPPNLPEGCNLVLYRSGFCRPIPIRYNHTDTKKYGYKTYTFTINDNFLATDDPDNHCYCRKWPCIRKGVGDISPCYYGIPLTISQPHFLNADPKLLQEIGGLSPDPQKHSFYIVIHPESGLTLEAKFRLQLNLNVPNTSFNYRTRPFNDLVLPLLWFELSIDGPPTIIKIAIQLLYVILPTVQNIFKVIFALLGIASPMVAAWIYFSEAHSERKYHKLNVVQGNGIGKIVSKG</sequence>
<dbReference type="EMBL" id="JAVRBK010000010">
    <property type="protein sequence ID" value="KAK5638325.1"/>
    <property type="molecule type" value="Genomic_DNA"/>
</dbReference>
<dbReference type="GO" id="GO:0005886">
    <property type="term" value="C:plasma membrane"/>
    <property type="evidence" value="ECO:0007669"/>
    <property type="project" value="UniProtKB-SubCell"/>
</dbReference>
<evidence type="ECO:0000256" key="6">
    <source>
        <dbReference type="ARBA" id="ARBA00023136"/>
    </source>
</evidence>
<keyword evidence="6 8" id="KW-0472">Membrane</keyword>
<dbReference type="PANTHER" id="PTHR11923">
    <property type="entry name" value="SCAVENGER RECEPTOR CLASS B TYPE-1 SR-B1"/>
    <property type="match status" value="1"/>
</dbReference>
<dbReference type="Proteomes" id="UP001329430">
    <property type="component" value="Chromosome 10"/>
</dbReference>
<evidence type="ECO:0000256" key="7">
    <source>
        <dbReference type="ARBA" id="ARBA00023180"/>
    </source>
</evidence>
<evidence type="ECO:0000256" key="1">
    <source>
        <dbReference type="ARBA" id="ARBA00004236"/>
    </source>
</evidence>
<dbReference type="AlphaFoldDB" id="A0AAN7UTV0"/>
<comment type="subcellular location">
    <subcellularLocation>
        <location evidence="1">Cell membrane</location>
    </subcellularLocation>
</comment>
<dbReference type="GO" id="GO:0005044">
    <property type="term" value="F:scavenger receptor activity"/>
    <property type="evidence" value="ECO:0007669"/>
    <property type="project" value="TreeGrafter"/>
</dbReference>
<keyword evidence="7" id="KW-0325">Glycoprotein</keyword>
<evidence type="ECO:0008006" key="11">
    <source>
        <dbReference type="Google" id="ProtNLM"/>
    </source>
</evidence>
<dbReference type="InterPro" id="IPR002159">
    <property type="entry name" value="CD36_fam"/>
</dbReference>
<dbReference type="PANTHER" id="PTHR11923:SF104">
    <property type="entry name" value="FI07620P"/>
    <property type="match status" value="1"/>
</dbReference>
<evidence type="ECO:0000256" key="4">
    <source>
        <dbReference type="ARBA" id="ARBA00022692"/>
    </source>
</evidence>
<keyword evidence="5 8" id="KW-1133">Transmembrane helix</keyword>